<organism evidence="1 2">
    <name type="scientific">Arctium lappa</name>
    <name type="common">Greater burdock</name>
    <name type="synonym">Lappa major</name>
    <dbReference type="NCBI Taxonomy" id="4217"/>
    <lineage>
        <taxon>Eukaryota</taxon>
        <taxon>Viridiplantae</taxon>
        <taxon>Streptophyta</taxon>
        <taxon>Embryophyta</taxon>
        <taxon>Tracheophyta</taxon>
        <taxon>Spermatophyta</taxon>
        <taxon>Magnoliopsida</taxon>
        <taxon>eudicotyledons</taxon>
        <taxon>Gunneridae</taxon>
        <taxon>Pentapetalae</taxon>
        <taxon>asterids</taxon>
        <taxon>campanulids</taxon>
        <taxon>Asterales</taxon>
        <taxon>Asteraceae</taxon>
        <taxon>Carduoideae</taxon>
        <taxon>Cardueae</taxon>
        <taxon>Arctiinae</taxon>
        <taxon>Arctium</taxon>
    </lineage>
</organism>
<evidence type="ECO:0000313" key="1">
    <source>
        <dbReference type="EMBL" id="KAI3681085.1"/>
    </source>
</evidence>
<dbReference type="Proteomes" id="UP001055879">
    <property type="component" value="Linkage Group LG13"/>
</dbReference>
<sequence length="105" mass="11785">MPGGRIVGFRIASGDVIDSIRFMYEDESHNKHHSNTYGGDGGTLNPPVNFDRDEDIIRFISISALFKHSSLLVPEKLFSGIILDLQYFGIWKLLPSHLYGTDCTL</sequence>
<reference evidence="2" key="1">
    <citation type="journal article" date="2022" name="Mol. Ecol. Resour.">
        <title>The genomes of chicory, endive, great burdock and yacon provide insights into Asteraceae palaeo-polyploidization history and plant inulin production.</title>
        <authorList>
            <person name="Fan W."/>
            <person name="Wang S."/>
            <person name="Wang H."/>
            <person name="Wang A."/>
            <person name="Jiang F."/>
            <person name="Liu H."/>
            <person name="Zhao H."/>
            <person name="Xu D."/>
            <person name="Zhang Y."/>
        </authorList>
    </citation>
    <scope>NUCLEOTIDE SEQUENCE [LARGE SCALE GENOMIC DNA]</scope>
    <source>
        <strain evidence="2">cv. Niubang</strain>
    </source>
</reference>
<protein>
    <submittedName>
        <fullName evidence="1">Uncharacterized protein</fullName>
    </submittedName>
</protein>
<comment type="caution">
    <text evidence="1">The sequence shown here is derived from an EMBL/GenBank/DDBJ whole genome shotgun (WGS) entry which is preliminary data.</text>
</comment>
<evidence type="ECO:0000313" key="2">
    <source>
        <dbReference type="Proteomes" id="UP001055879"/>
    </source>
</evidence>
<gene>
    <name evidence="1" type="ORF">L6452_35867</name>
</gene>
<dbReference type="EMBL" id="CM042059">
    <property type="protein sequence ID" value="KAI3681085.1"/>
    <property type="molecule type" value="Genomic_DNA"/>
</dbReference>
<proteinExistence type="predicted"/>
<accession>A0ACB8Y8B8</accession>
<reference evidence="1 2" key="2">
    <citation type="journal article" date="2022" name="Mol. Ecol. Resour.">
        <title>The genomes of chicory, endive, great burdock and yacon provide insights into Asteraceae paleo-polyploidization history and plant inulin production.</title>
        <authorList>
            <person name="Fan W."/>
            <person name="Wang S."/>
            <person name="Wang H."/>
            <person name="Wang A."/>
            <person name="Jiang F."/>
            <person name="Liu H."/>
            <person name="Zhao H."/>
            <person name="Xu D."/>
            <person name="Zhang Y."/>
        </authorList>
    </citation>
    <scope>NUCLEOTIDE SEQUENCE [LARGE SCALE GENOMIC DNA]</scope>
    <source>
        <strain evidence="2">cv. Niubang</strain>
    </source>
</reference>
<name>A0ACB8Y8B8_ARCLA</name>
<keyword evidence="2" id="KW-1185">Reference proteome</keyword>